<sequence>MPAAIFDSLDIADGYTERDARIFRSLAADWESAGPVEADGSGIAEGEEPPF</sequence>
<evidence type="ECO:0000313" key="3">
    <source>
        <dbReference type="EMBL" id="PKB41355.1"/>
    </source>
</evidence>
<evidence type="ECO:0000313" key="5">
    <source>
        <dbReference type="Proteomes" id="UP000549695"/>
    </source>
</evidence>
<dbReference type="Proteomes" id="UP000232453">
    <property type="component" value="Unassembled WGS sequence"/>
</dbReference>
<dbReference type="EMBL" id="JACCCZ010000002">
    <property type="protein sequence ID" value="NYG05321.1"/>
    <property type="molecule type" value="Genomic_DNA"/>
</dbReference>
<dbReference type="AlphaFoldDB" id="A0A852WD86"/>
<evidence type="ECO:0000256" key="1">
    <source>
        <dbReference type="SAM" id="MobiDB-lite"/>
    </source>
</evidence>
<accession>A0AA44UVJ9</accession>
<evidence type="ECO:0000313" key="4">
    <source>
        <dbReference type="Proteomes" id="UP000232453"/>
    </source>
</evidence>
<evidence type="ECO:0000313" key="2">
    <source>
        <dbReference type="EMBL" id="NYG05321.1"/>
    </source>
</evidence>
<feature type="region of interest" description="Disordered" evidence="1">
    <location>
        <begin position="32"/>
        <end position="51"/>
    </location>
</feature>
<comment type="caution">
    <text evidence="2">The sequence shown here is derived from an EMBL/GenBank/DDBJ whole genome shotgun (WGS) entry which is preliminary data.</text>
</comment>
<dbReference type="RefSeq" id="WP_157818118.1">
    <property type="nucleotide sequence ID" value="NZ_BAAAJZ010000009.1"/>
</dbReference>
<dbReference type="Proteomes" id="UP000549695">
    <property type="component" value="Unassembled WGS sequence"/>
</dbReference>
<protein>
    <submittedName>
        <fullName evidence="2">Uncharacterized protein</fullName>
    </submittedName>
</protein>
<dbReference type="GeneID" id="98055234"/>
<gene>
    <name evidence="3" type="ORF">ATL51_0017</name>
    <name evidence="2" type="ORF">HDA37_005675</name>
</gene>
<accession>A0A852WD86</accession>
<keyword evidence="5" id="KW-1185">Reference proteome</keyword>
<name>A0A852WD86_PSEA5</name>
<dbReference type="EMBL" id="PHUJ01000001">
    <property type="protein sequence ID" value="PKB41355.1"/>
    <property type="molecule type" value="Genomic_DNA"/>
</dbReference>
<reference evidence="2 5" key="1">
    <citation type="submission" date="2020-07" db="EMBL/GenBank/DDBJ databases">
        <title>Sequencing the genomes of 1000 actinobacteria strains.</title>
        <authorList>
            <person name="Klenk H.-P."/>
        </authorList>
    </citation>
    <scope>NUCLEOTIDE SEQUENCE [LARGE SCALE GENOMIC DNA]</scope>
    <source>
        <strain evidence="3 4">DSM 44104</strain>
        <strain evidence="2 5">DSM 44749</strain>
    </source>
</reference>
<proteinExistence type="predicted"/>
<organism evidence="2 5">
    <name type="scientific">Pseudonocardia alni</name>
    <name type="common">Amycolata alni</name>
    <dbReference type="NCBI Taxonomy" id="33907"/>
    <lineage>
        <taxon>Bacteria</taxon>
        <taxon>Bacillati</taxon>
        <taxon>Actinomycetota</taxon>
        <taxon>Actinomycetes</taxon>
        <taxon>Pseudonocardiales</taxon>
        <taxon>Pseudonocardiaceae</taxon>
        <taxon>Pseudonocardia</taxon>
    </lineage>
</organism>